<dbReference type="Gene3D" id="3.40.190.10">
    <property type="entry name" value="Periplasmic binding protein-like II"/>
    <property type="match status" value="1"/>
</dbReference>
<protein>
    <recommendedName>
        <fullName evidence="7">ABC transporter substrate-binding protein</fullName>
    </recommendedName>
</protein>
<evidence type="ECO:0000256" key="1">
    <source>
        <dbReference type="ARBA" id="ARBA00023125"/>
    </source>
</evidence>
<dbReference type="GO" id="GO:0003677">
    <property type="term" value="F:DNA binding"/>
    <property type="evidence" value="ECO:0007669"/>
    <property type="project" value="UniProtKB-KW"/>
</dbReference>
<name>A0A0M9BNU1_9BACL</name>
<feature type="domain" description="Solute-binding protein family 5" evidence="3">
    <location>
        <begin position="175"/>
        <end position="393"/>
    </location>
</feature>
<dbReference type="SUPFAM" id="SSF53850">
    <property type="entry name" value="Periplasmic binding protein-like II"/>
    <property type="match status" value="1"/>
</dbReference>
<dbReference type="EMBL" id="LITU01000065">
    <property type="protein sequence ID" value="KOY15082.1"/>
    <property type="molecule type" value="Genomic_DNA"/>
</dbReference>
<feature type="region of interest" description="Disordered" evidence="2">
    <location>
        <begin position="273"/>
        <end position="293"/>
    </location>
</feature>
<dbReference type="Pfam" id="PF12793">
    <property type="entry name" value="SgrR_N"/>
    <property type="match status" value="1"/>
</dbReference>
<dbReference type="InterPro" id="IPR000914">
    <property type="entry name" value="SBP_5_dom"/>
</dbReference>
<dbReference type="RefSeq" id="WP_053782064.1">
    <property type="nucleotide sequence ID" value="NZ_LITU01000065.1"/>
</dbReference>
<dbReference type="InterPro" id="IPR036390">
    <property type="entry name" value="WH_DNA-bd_sf"/>
</dbReference>
<dbReference type="Pfam" id="PF00496">
    <property type="entry name" value="SBP_bac_5"/>
    <property type="match status" value="1"/>
</dbReference>
<keyword evidence="1" id="KW-0238">DNA-binding</keyword>
<evidence type="ECO:0008006" key="7">
    <source>
        <dbReference type="Google" id="ProtNLM"/>
    </source>
</evidence>
<dbReference type="GO" id="GO:1904680">
    <property type="term" value="F:peptide transmembrane transporter activity"/>
    <property type="evidence" value="ECO:0007669"/>
    <property type="project" value="TreeGrafter"/>
</dbReference>
<proteinExistence type="predicted"/>
<dbReference type="SUPFAM" id="SSF46785">
    <property type="entry name" value="Winged helix' DNA-binding domain"/>
    <property type="match status" value="1"/>
</dbReference>
<evidence type="ECO:0000313" key="6">
    <source>
        <dbReference type="Proteomes" id="UP000037688"/>
    </source>
</evidence>
<reference evidence="5 6" key="1">
    <citation type="submission" date="2015-08" db="EMBL/GenBank/DDBJ databases">
        <title>Draft genome sequence of cellulolytic and xylanolytic Paenibacillus sp. A59, isolated from a decaying forest soil from Patagonia, Argentina.</title>
        <authorList>
            <person name="Ghio S."/>
            <person name="Caceres A.M."/>
            <person name="Talia P."/>
            <person name="Grasso D."/>
            <person name="Campos E."/>
        </authorList>
    </citation>
    <scope>NUCLEOTIDE SEQUENCE [LARGE SCALE GENOMIC DNA]</scope>
    <source>
        <strain evidence="5 6">A59</strain>
    </source>
</reference>
<evidence type="ECO:0000256" key="2">
    <source>
        <dbReference type="SAM" id="MobiDB-lite"/>
    </source>
</evidence>
<dbReference type="InterPro" id="IPR036388">
    <property type="entry name" value="WH-like_DNA-bd_sf"/>
</dbReference>
<evidence type="ECO:0000313" key="5">
    <source>
        <dbReference type="EMBL" id="KOY15082.1"/>
    </source>
</evidence>
<sequence>MKLHQQYLLLHSRFGQLLEHEVTLSDLAELLECTHRNTLTIVKKMVAQDWIRWVSQRGRGRRSTLTLLVPADQIAAEYMMQAMNRRELQQAAEQVGAFSNSPTMQDHLNQWLLGYSGHHTEAGSHNERIDMLRLPIRQQLHALDPLYINLLAESFVTSHVFDGLVQRNEQGEIVSCLSHTWDVSPDRKTWFFYLRKGITFHNGHLLTAADVVYTFERLQSTERRTLYRDVSKQILSIEAADPLSVCFKLKAPHELFLPFLSTSRAAIVSQATYGQHKDGNKEQDVPNTKQKPIGTGPFKVTTWDDHVCRLEAFPMYFQGRAHLDRVDILQIPWSTPVHLDERQDIETPFFHLVHNPSSSEGRDWTQISADVMVCKLLTCNTQKTGPLSDPDVRAHVQACIAELYGGNGMNESDTEDADQKLIHAKEMTHSSHPPTLATPISLHIATIPQYRMDAKHLASSLEMCGFSCTVRIGTMEEFKGNLRLESDLILFSLIRDRDEELRRYDLYLTLSEHLEDSSKKRVQEMLQIVVASQISADRTAELDRIERFLVQLSLLFHLSEKPVETAYLPSVRGLSFNSQGWVNLRHIWFP</sequence>
<dbReference type="Proteomes" id="UP000037688">
    <property type="component" value="Unassembled WGS sequence"/>
</dbReference>
<dbReference type="GO" id="GO:0015833">
    <property type="term" value="P:peptide transport"/>
    <property type="evidence" value="ECO:0007669"/>
    <property type="project" value="TreeGrafter"/>
</dbReference>
<feature type="domain" description="Transcriptional regulator SgrR N-terminal HTH" evidence="4">
    <location>
        <begin position="2"/>
        <end position="109"/>
    </location>
</feature>
<keyword evidence="6" id="KW-1185">Reference proteome</keyword>
<comment type="caution">
    <text evidence="5">The sequence shown here is derived from an EMBL/GenBank/DDBJ whole genome shotgun (WGS) entry which is preliminary data.</text>
</comment>
<gene>
    <name evidence="5" type="ORF">AMS66_17720</name>
</gene>
<dbReference type="InterPro" id="IPR039424">
    <property type="entry name" value="SBP_5"/>
</dbReference>
<evidence type="ECO:0000259" key="3">
    <source>
        <dbReference type="Pfam" id="PF00496"/>
    </source>
</evidence>
<dbReference type="InterPro" id="IPR025370">
    <property type="entry name" value="SgrR_HTH_N"/>
</dbReference>
<organism evidence="5 6">
    <name type="scientific">Paenibacillus xylanivorans</name>
    <dbReference type="NCBI Taxonomy" id="1705561"/>
    <lineage>
        <taxon>Bacteria</taxon>
        <taxon>Bacillati</taxon>
        <taxon>Bacillota</taxon>
        <taxon>Bacilli</taxon>
        <taxon>Bacillales</taxon>
        <taxon>Paenibacillaceae</taxon>
        <taxon>Paenibacillus</taxon>
    </lineage>
</organism>
<dbReference type="PATRIC" id="fig|1705561.3.peg.3649"/>
<dbReference type="PANTHER" id="PTHR30290">
    <property type="entry name" value="PERIPLASMIC BINDING COMPONENT OF ABC TRANSPORTER"/>
    <property type="match status" value="1"/>
</dbReference>
<dbReference type="OrthoDB" id="5894719at2"/>
<dbReference type="AlphaFoldDB" id="A0A0M9BNU1"/>
<dbReference type="PANTHER" id="PTHR30290:SF72">
    <property type="entry name" value="HTH-TYPE TRANSCRIPTIONAL REGULATOR SGRR"/>
    <property type="match status" value="1"/>
</dbReference>
<feature type="compositionally biased region" description="Basic and acidic residues" evidence="2">
    <location>
        <begin position="275"/>
        <end position="284"/>
    </location>
</feature>
<dbReference type="Gene3D" id="1.10.10.10">
    <property type="entry name" value="Winged helix-like DNA-binding domain superfamily/Winged helix DNA-binding domain"/>
    <property type="match status" value="1"/>
</dbReference>
<evidence type="ECO:0000259" key="4">
    <source>
        <dbReference type="Pfam" id="PF12793"/>
    </source>
</evidence>
<accession>A0A0M9BNU1</accession>